<name>A0A6G0VM10_APHCR</name>
<comment type="caution">
    <text evidence="1">The sequence shown here is derived from an EMBL/GenBank/DDBJ whole genome shotgun (WGS) entry which is preliminary data.</text>
</comment>
<dbReference type="EMBL" id="VUJU01014782">
    <property type="protein sequence ID" value="KAF0700806.1"/>
    <property type="molecule type" value="Genomic_DNA"/>
</dbReference>
<proteinExistence type="predicted"/>
<dbReference type="AlphaFoldDB" id="A0A6G0VM10"/>
<keyword evidence="2" id="KW-1185">Reference proteome</keyword>
<protein>
    <submittedName>
        <fullName evidence="1">GATA zinc finger domain-containing protein 14-like</fullName>
    </submittedName>
</protein>
<dbReference type="Proteomes" id="UP000478052">
    <property type="component" value="Unassembled WGS sequence"/>
</dbReference>
<gene>
    <name evidence="1" type="ORF">FWK35_00033183</name>
</gene>
<sequence>MEMIMYLVDNPIKLTSKNKMARPQQFVPNIFNGSADECYLNVVATANDWSPQIKLTYMPLYFKNSAYKLYKTLTDNLNLTFNEIERIFKEKFASAVRNRMLRNKLRNKKLKSTETKSEFLADRH</sequence>
<dbReference type="OrthoDB" id="6599810at2759"/>
<evidence type="ECO:0000313" key="2">
    <source>
        <dbReference type="Proteomes" id="UP000478052"/>
    </source>
</evidence>
<organism evidence="1 2">
    <name type="scientific">Aphis craccivora</name>
    <name type="common">Cowpea aphid</name>
    <dbReference type="NCBI Taxonomy" id="307492"/>
    <lineage>
        <taxon>Eukaryota</taxon>
        <taxon>Metazoa</taxon>
        <taxon>Ecdysozoa</taxon>
        <taxon>Arthropoda</taxon>
        <taxon>Hexapoda</taxon>
        <taxon>Insecta</taxon>
        <taxon>Pterygota</taxon>
        <taxon>Neoptera</taxon>
        <taxon>Paraneoptera</taxon>
        <taxon>Hemiptera</taxon>
        <taxon>Sternorrhyncha</taxon>
        <taxon>Aphidomorpha</taxon>
        <taxon>Aphidoidea</taxon>
        <taxon>Aphididae</taxon>
        <taxon>Aphidini</taxon>
        <taxon>Aphis</taxon>
        <taxon>Aphis</taxon>
    </lineage>
</organism>
<reference evidence="1 2" key="1">
    <citation type="submission" date="2019-08" db="EMBL/GenBank/DDBJ databases">
        <title>Whole genome of Aphis craccivora.</title>
        <authorList>
            <person name="Voronova N.V."/>
            <person name="Shulinski R.S."/>
            <person name="Bandarenka Y.V."/>
            <person name="Zhorov D.G."/>
            <person name="Warner D."/>
        </authorList>
    </citation>
    <scope>NUCLEOTIDE SEQUENCE [LARGE SCALE GENOMIC DNA]</scope>
    <source>
        <strain evidence="1">180601</strain>
        <tissue evidence="1">Whole Body</tissue>
    </source>
</reference>
<accession>A0A6G0VM10</accession>
<evidence type="ECO:0000313" key="1">
    <source>
        <dbReference type="EMBL" id="KAF0700806.1"/>
    </source>
</evidence>